<gene>
    <name evidence="1" type="ORF">L6164_014080</name>
</gene>
<sequence length="561" mass="62756">MSNSTSSSTQLLIFTPIPFFGILHMSCTSHPEGFTLCPVFSLDTKSAVVTCEESDEAEEVAAKATIELCRCFVDKLVLDNHDDKAAPNSLGRPFRNSTPILRAAAAPFSKSLQSFLLYTILNIEMAYALSLLLIISVLAISSSNIAFGGNFYQDFDLTWGNGRAKILNRGQLLTLSLDRASGSGFRSKNQYLYGKIDMQIKLVPGNSAGTVTSYYLRSDGLLWDEIDFEFLGNLTGHPYTLHTNVYTQGKGDREQQFHLWFDPTAHFHTYSVLWNSQRIIFYVDGTPVREFKNLESKGVPYPKRHPMRIYSSIWNADDWATRGGLVKIDWSQAPFTASYRNFNASACVWSSTPSGCSSKPNHNAWLSQVLDLTSQRRLAWVQRNYMIYNYCRDRKRFPRGLPPECTGNGDYQTIRADIAAAPDYSPQPYIIRVKAGTCVDADPAVAVRIESNNSVFYVPSKGFKTQYGLFLAINFIETAPYMAREGAEKFTSFTSPFKRVTSQCPPEDENRKKEVEATLGRPWNPYSAVAILDSYIDSMVVPAGWKGMVGQPVDKLTCVGV</sequence>
<dbReference type="EMBL" id="CM039431">
    <property type="protein sequence ID" value="KAI4335436.1"/>
    <property type="molecule type" value="Genomic_DNA"/>
</dbReference>
<protein>
    <submittedName>
        <fullName evidence="1">Uncharacterized protein</fullName>
    </submittedName>
</protein>
<reference evidence="1 2" key="1">
    <citation type="journal article" date="2022" name="DNA Res.">
        <title>Chromosomal-level genome assembly of the orchid tree Bauhinia variegata (Leguminosae; Cercidoideae) supports the allotetraploid origin hypothesis of Bauhinia.</title>
        <authorList>
            <person name="Zhong Y."/>
            <person name="Chen Y."/>
            <person name="Zheng D."/>
            <person name="Pang J."/>
            <person name="Liu Y."/>
            <person name="Luo S."/>
            <person name="Meng S."/>
            <person name="Qian L."/>
            <person name="Wei D."/>
            <person name="Dai S."/>
            <person name="Zhou R."/>
        </authorList>
    </citation>
    <scope>NUCLEOTIDE SEQUENCE [LARGE SCALE GENOMIC DNA]</scope>
    <source>
        <strain evidence="1">BV-YZ2020</strain>
    </source>
</reference>
<dbReference type="Proteomes" id="UP000828941">
    <property type="component" value="Chromosome 6"/>
</dbReference>
<organism evidence="1 2">
    <name type="scientific">Bauhinia variegata</name>
    <name type="common">Purple orchid tree</name>
    <name type="synonym">Phanera variegata</name>
    <dbReference type="NCBI Taxonomy" id="167791"/>
    <lineage>
        <taxon>Eukaryota</taxon>
        <taxon>Viridiplantae</taxon>
        <taxon>Streptophyta</taxon>
        <taxon>Embryophyta</taxon>
        <taxon>Tracheophyta</taxon>
        <taxon>Spermatophyta</taxon>
        <taxon>Magnoliopsida</taxon>
        <taxon>eudicotyledons</taxon>
        <taxon>Gunneridae</taxon>
        <taxon>Pentapetalae</taxon>
        <taxon>rosids</taxon>
        <taxon>fabids</taxon>
        <taxon>Fabales</taxon>
        <taxon>Fabaceae</taxon>
        <taxon>Cercidoideae</taxon>
        <taxon>Cercideae</taxon>
        <taxon>Bauhiniinae</taxon>
        <taxon>Bauhinia</taxon>
    </lineage>
</organism>
<evidence type="ECO:0000313" key="1">
    <source>
        <dbReference type="EMBL" id="KAI4335436.1"/>
    </source>
</evidence>
<comment type="caution">
    <text evidence="1">The sequence shown here is derived from an EMBL/GenBank/DDBJ whole genome shotgun (WGS) entry which is preliminary data.</text>
</comment>
<keyword evidence="2" id="KW-1185">Reference proteome</keyword>
<evidence type="ECO:0000313" key="2">
    <source>
        <dbReference type="Proteomes" id="UP000828941"/>
    </source>
</evidence>
<name>A0ACB9NGR4_BAUVA</name>
<accession>A0ACB9NGR4</accession>
<proteinExistence type="predicted"/>